<dbReference type="Proteomes" id="UP000823638">
    <property type="component" value="Unassembled WGS sequence"/>
</dbReference>
<dbReference type="SUPFAM" id="SSF56954">
    <property type="entry name" value="Outer membrane efflux proteins (OEP)"/>
    <property type="match status" value="1"/>
</dbReference>
<dbReference type="InterPro" id="IPR027463">
    <property type="entry name" value="AcrB_DN_DC_subdom"/>
</dbReference>
<dbReference type="GO" id="GO:0005886">
    <property type="term" value="C:plasma membrane"/>
    <property type="evidence" value="ECO:0007669"/>
    <property type="project" value="TreeGrafter"/>
</dbReference>
<feature type="transmembrane region" description="Helical" evidence="1">
    <location>
        <begin position="894"/>
        <end position="914"/>
    </location>
</feature>
<keyword evidence="1" id="KW-1133">Transmembrane helix</keyword>
<dbReference type="Pfam" id="PF00873">
    <property type="entry name" value="ACR_tran"/>
    <property type="match status" value="1"/>
</dbReference>
<dbReference type="Gene3D" id="1.20.1640.10">
    <property type="entry name" value="Multidrug efflux transporter AcrB transmembrane domain"/>
    <property type="match status" value="2"/>
</dbReference>
<dbReference type="PANTHER" id="PTHR32063:SF0">
    <property type="entry name" value="SWARMING MOTILITY PROTEIN SWRC"/>
    <property type="match status" value="1"/>
</dbReference>
<feature type="transmembrane region" description="Helical" evidence="1">
    <location>
        <begin position="1005"/>
        <end position="1030"/>
    </location>
</feature>
<feature type="transmembrane region" description="Helical" evidence="1">
    <location>
        <begin position="868"/>
        <end position="887"/>
    </location>
</feature>
<proteinExistence type="predicted"/>
<dbReference type="SUPFAM" id="SSF82866">
    <property type="entry name" value="Multidrug efflux transporter AcrB transmembrane domain"/>
    <property type="match status" value="2"/>
</dbReference>
<dbReference type="Gene3D" id="3.30.2090.10">
    <property type="entry name" value="Multidrug efflux transporter AcrB TolC docking domain, DN and DC subdomains"/>
    <property type="match status" value="2"/>
</dbReference>
<dbReference type="EMBL" id="JADIMM010000031">
    <property type="protein sequence ID" value="MBO8457124.1"/>
    <property type="molecule type" value="Genomic_DNA"/>
</dbReference>
<reference evidence="2" key="2">
    <citation type="journal article" date="2021" name="PeerJ">
        <title>Extensive microbial diversity within the chicken gut microbiome revealed by metagenomics and culture.</title>
        <authorList>
            <person name="Gilroy R."/>
            <person name="Ravi A."/>
            <person name="Getino M."/>
            <person name="Pursley I."/>
            <person name="Horton D.L."/>
            <person name="Alikhan N.F."/>
            <person name="Baker D."/>
            <person name="Gharbi K."/>
            <person name="Hall N."/>
            <person name="Watson M."/>
            <person name="Adriaenssens E.M."/>
            <person name="Foster-Nyarko E."/>
            <person name="Jarju S."/>
            <person name="Secka A."/>
            <person name="Antonio M."/>
            <person name="Oren A."/>
            <person name="Chaudhuri R.R."/>
            <person name="La Ragione R."/>
            <person name="Hildebrand F."/>
            <person name="Pallen M.J."/>
        </authorList>
    </citation>
    <scope>NUCLEOTIDE SEQUENCE</scope>
    <source>
        <strain evidence="2">10532</strain>
    </source>
</reference>
<evidence type="ECO:0000313" key="2">
    <source>
        <dbReference type="EMBL" id="MBO8457124.1"/>
    </source>
</evidence>
<dbReference type="AlphaFoldDB" id="A0A9D9HNA3"/>
<feature type="transmembrane region" description="Helical" evidence="1">
    <location>
        <begin position="467"/>
        <end position="490"/>
    </location>
</feature>
<feature type="transmembrane region" description="Helical" evidence="1">
    <location>
        <begin position="920"/>
        <end position="944"/>
    </location>
</feature>
<dbReference type="Gene3D" id="3.30.70.1430">
    <property type="entry name" value="Multidrug efflux transporter AcrB pore domain"/>
    <property type="match status" value="2"/>
</dbReference>
<keyword evidence="1" id="KW-0472">Membrane</keyword>
<dbReference type="PRINTS" id="PR00702">
    <property type="entry name" value="ACRIFLAVINRP"/>
</dbReference>
<dbReference type="SUPFAM" id="SSF82714">
    <property type="entry name" value="Multidrug efflux transporter AcrB TolC docking domain, DN and DC subdomains"/>
    <property type="match status" value="1"/>
</dbReference>
<feature type="transmembrane region" description="Helical" evidence="1">
    <location>
        <begin position="974"/>
        <end position="993"/>
    </location>
</feature>
<keyword evidence="1" id="KW-0812">Transmembrane</keyword>
<evidence type="ECO:0000313" key="3">
    <source>
        <dbReference type="Proteomes" id="UP000823638"/>
    </source>
</evidence>
<dbReference type="Gene3D" id="3.30.70.1440">
    <property type="entry name" value="Multidrug efflux transporter AcrB pore domain"/>
    <property type="match status" value="1"/>
</dbReference>
<protein>
    <submittedName>
        <fullName evidence="2">Efflux RND transporter permease subunit</fullName>
    </submittedName>
</protein>
<organism evidence="2 3">
    <name type="scientific">Candidatus Gallitreponema excrementavium</name>
    <dbReference type="NCBI Taxonomy" id="2840840"/>
    <lineage>
        <taxon>Bacteria</taxon>
        <taxon>Pseudomonadati</taxon>
        <taxon>Spirochaetota</taxon>
        <taxon>Spirochaetia</taxon>
        <taxon>Spirochaetales</taxon>
        <taxon>Candidatus Gallitreponema</taxon>
    </lineage>
</organism>
<dbReference type="PANTHER" id="PTHR32063">
    <property type="match status" value="1"/>
</dbReference>
<gene>
    <name evidence="2" type="ORF">IAA81_02710</name>
</gene>
<reference evidence="2" key="1">
    <citation type="submission" date="2020-10" db="EMBL/GenBank/DDBJ databases">
        <authorList>
            <person name="Gilroy R."/>
        </authorList>
    </citation>
    <scope>NUCLEOTIDE SEQUENCE</scope>
    <source>
        <strain evidence="2">10532</strain>
    </source>
</reference>
<feature type="transmembrane region" description="Helical" evidence="1">
    <location>
        <begin position="360"/>
        <end position="380"/>
    </location>
</feature>
<feature type="transmembrane region" description="Helical" evidence="1">
    <location>
        <begin position="435"/>
        <end position="461"/>
    </location>
</feature>
<feature type="transmembrane region" description="Helical" evidence="1">
    <location>
        <begin position="1061"/>
        <end position="1082"/>
    </location>
</feature>
<dbReference type="SUPFAM" id="SSF82693">
    <property type="entry name" value="Multidrug efflux transporter AcrB pore domain, PN1, PN2, PC1 and PC2 subdomains"/>
    <property type="match status" value="3"/>
</dbReference>
<feature type="transmembrane region" description="Helical" evidence="1">
    <location>
        <begin position="386"/>
        <end position="407"/>
    </location>
</feature>
<name>A0A9D9HNA3_9SPIR</name>
<feature type="transmembrane region" description="Helical" evidence="1">
    <location>
        <begin position="531"/>
        <end position="554"/>
    </location>
</feature>
<dbReference type="GO" id="GO:0042910">
    <property type="term" value="F:xenobiotic transmembrane transporter activity"/>
    <property type="evidence" value="ECO:0007669"/>
    <property type="project" value="TreeGrafter"/>
</dbReference>
<dbReference type="Gene3D" id="3.30.70.1320">
    <property type="entry name" value="Multidrug efflux transporter AcrB pore domain like"/>
    <property type="match status" value="1"/>
</dbReference>
<dbReference type="InterPro" id="IPR001036">
    <property type="entry name" value="Acrflvin-R"/>
</dbReference>
<feature type="transmembrane region" description="Helical" evidence="1">
    <location>
        <begin position="331"/>
        <end position="353"/>
    </location>
</feature>
<accession>A0A9D9HNA3</accession>
<evidence type="ECO:0000256" key="1">
    <source>
        <dbReference type="SAM" id="Phobius"/>
    </source>
</evidence>
<feature type="transmembrane region" description="Helical" evidence="1">
    <location>
        <begin position="12"/>
        <end position="30"/>
    </location>
</feature>
<sequence>MNISRFSIKHPVIIGMLLIVLIVFGFYSIYGQNISFMSDISMPSVLVITVYPGASASTVEEDVTKILEDDFVTLPNFKSISSTSSASMSQITITFTDGTTPEDQLPEVRNRISRLESDLPEGLAGSPNAFVGGATMLPVISFIAEAGQDPGKLTEFLENTVVPRLTRIEGVSEVSIKGSEKLQGNICLNLDELTGKGISVTNVYQALKNGNVQLPAGNGVYKNKSIDITYQGGFSSLEDIKSLPIGFTPDNVLIHLEDVAEITLSYPDKEEIVTDGENYILLVEITKLSQGNVMGINTAVKNELEKITKETNGGIKFHIVSDDTRIISASLASVITSGLTGIVIAVLVIYLFLGNLGTTFIIGISIPLSILFTFIGMKILGISINLMSITGIVVALGMVVDGSIVMLEQIFRYYKKGEGLSQSIERGSGEVSASILASVATTAIVFVPLAALSGIIGSILGDVSKTIIMAILASFLTAVFVVPFLMKVVFSQKRFSRRKDREFKFMTKGMMRLEEFYKKTLLSALKNRKKFLLCSVGILLLSVFITGALGITFIPSTDNSDFYINLKFPGGYRMEDTDEKIREVSALIRKEVPELQSMVWTVGGQSLVFLSGGTADNVTSGHIVLVPVAERKRRVQEIMIFLQEKLTGILPGCEIKITNGGFDRLIGYVAGGGGYGLKFSGDDINILYETAEKYRQILQNDPDVLSVSIDTSFDAQSLVFDPSHEKLSSLGLSSMEAGLTTAILFQGMDVGEFTNSSDNTRYKLRLFSNLTGNKITRDDIANIHLITQGGEQVSFDSLGDIKTELNISQINHTSRSKTITVNAVLRGEDTKGINERINQHIKQNPLPPGVILMDGGIMELMNDSIPPLLTALGIALFLVYTVMVLQFERFKQPLVVMVTIPFCFIGVVLGLLLFGSTMNILSMMGIIALGGIVVNNGIILIDYINLLRDSKKDKSGEEEGDLIESIITGSASRLRPILMTTLTTMLGVVPMALDKGEGAEIYAPLGQAIAGGLLTSTLITLFIIPILYFITERKKIKGNGIAVIYNEPPEKGRKGNGKGQGIKILSTILIACFLFTGGQTLYGEEAGKEQGATPEIPDTQNLSYENLLDSMETNNKELAKLREEWFRSTLDTKDAKAGFQPQIDFTVNATYMANPFIGPIDVNVDDFIAAIMPGGLQTGKTVRAYDGMDKENYGLKLSLTQPVTCKE</sequence>
<comment type="caution">
    <text evidence="2">The sequence shown here is derived from an EMBL/GenBank/DDBJ whole genome shotgun (WGS) entry which is preliminary data.</text>
</comment>